<keyword evidence="2" id="KW-1185">Reference proteome</keyword>
<sequence length="104" mass="11813">MKEISPIHSSPITQNPFVPSPSRLLSFFPFFLPFSFFQLPVSPRVTHFARFVNHVMIHVKGTSPEEHLIDEFDKSQKTETGMEEMIDGGRGPVARLIVTFLKAL</sequence>
<dbReference type="AlphaFoldDB" id="A0A7U2QRV4"/>
<evidence type="ECO:0000313" key="1">
    <source>
        <dbReference type="EMBL" id="QRD82092.1"/>
    </source>
</evidence>
<protein>
    <submittedName>
        <fullName evidence="1">Uncharacterized protein</fullName>
    </submittedName>
</protein>
<evidence type="ECO:0000313" key="2">
    <source>
        <dbReference type="Proteomes" id="UP000596276"/>
    </source>
</evidence>
<accession>A0A7U2QRV4</accession>
<gene>
    <name evidence="1" type="ORF">F9C07_2990</name>
</gene>
<name>A0A7U2QRV4_ASPFN</name>
<dbReference type="VEuPathDB" id="FungiDB:F9C07_2990"/>
<reference evidence="2" key="1">
    <citation type="journal article" date="2021" name="G3 (Bethesda)">
        <title>Chromosome assembled and annotated genome sequence of Aspergillus flavus NRRL 3357.</title>
        <authorList>
            <person name="Skerker J.M."/>
            <person name="Pianalto K.M."/>
            <person name="Mondo S.J."/>
            <person name="Yang K."/>
            <person name="Arkin A.P."/>
            <person name="Keller N.P."/>
            <person name="Grigoriev I.V."/>
            <person name="Louise Glass N.L."/>
        </authorList>
    </citation>
    <scope>NUCLEOTIDE SEQUENCE [LARGE SCALE GENOMIC DNA]</scope>
    <source>
        <strain evidence="2">ATCC 200026 / FGSC A1120 / IAM 13836 / NRRL 3357 / JCM 12722 / SRRC 167</strain>
    </source>
</reference>
<proteinExistence type="predicted"/>
<dbReference type="EMBL" id="CP044622">
    <property type="protein sequence ID" value="QRD82092.1"/>
    <property type="molecule type" value="Genomic_DNA"/>
</dbReference>
<organism evidence="1 2">
    <name type="scientific">Aspergillus flavus (strain ATCC 200026 / FGSC A1120 / IAM 13836 / NRRL 3357 / JCM 12722 / SRRC 167)</name>
    <dbReference type="NCBI Taxonomy" id="332952"/>
    <lineage>
        <taxon>Eukaryota</taxon>
        <taxon>Fungi</taxon>
        <taxon>Dikarya</taxon>
        <taxon>Ascomycota</taxon>
        <taxon>Pezizomycotina</taxon>
        <taxon>Eurotiomycetes</taxon>
        <taxon>Eurotiomycetidae</taxon>
        <taxon>Eurotiales</taxon>
        <taxon>Aspergillaceae</taxon>
        <taxon>Aspergillus</taxon>
        <taxon>Aspergillus subgen. Circumdati</taxon>
    </lineage>
</organism>
<dbReference type="Proteomes" id="UP000596276">
    <property type="component" value="Chromosome 2"/>
</dbReference>